<organism evidence="4 5">
    <name type="scientific">Pseudoroseicyclus tamaricis</name>
    <dbReference type="NCBI Taxonomy" id="2705421"/>
    <lineage>
        <taxon>Bacteria</taxon>
        <taxon>Pseudomonadati</taxon>
        <taxon>Pseudomonadota</taxon>
        <taxon>Alphaproteobacteria</taxon>
        <taxon>Rhodobacterales</taxon>
        <taxon>Paracoccaceae</taxon>
        <taxon>Pseudoroseicyclus</taxon>
    </lineage>
</organism>
<dbReference type="InterPro" id="IPR001296">
    <property type="entry name" value="Glyco_trans_1"/>
</dbReference>
<evidence type="ECO:0000259" key="3">
    <source>
        <dbReference type="Pfam" id="PF00534"/>
    </source>
</evidence>
<keyword evidence="5" id="KW-1185">Reference proteome</keyword>
<evidence type="ECO:0000313" key="5">
    <source>
        <dbReference type="Proteomes" id="UP000474757"/>
    </source>
</evidence>
<dbReference type="SUPFAM" id="SSF53756">
    <property type="entry name" value="UDP-Glycosyltransferase/glycogen phosphorylase"/>
    <property type="match status" value="1"/>
</dbReference>
<evidence type="ECO:0000256" key="2">
    <source>
        <dbReference type="ARBA" id="ARBA00022679"/>
    </source>
</evidence>
<protein>
    <submittedName>
        <fullName evidence="4">Glycosyltransferase</fullName>
    </submittedName>
</protein>
<comment type="caution">
    <text evidence="4">The sequence shown here is derived from an EMBL/GenBank/DDBJ whole genome shotgun (WGS) entry which is preliminary data.</text>
</comment>
<dbReference type="AlphaFoldDB" id="A0A6B2JM64"/>
<evidence type="ECO:0000313" key="4">
    <source>
        <dbReference type="EMBL" id="NDU99726.1"/>
    </source>
</evidence>
<gene>
    <name evidence="4" type="ORF">GZA08_01900</name>
</gene>
<accession>A0A6B2JM64</accession>
<dbReference type="PANTHER" id="PTHR12526:SF510">
    <property type="entry name" value="D-INOSITOL 3-PHOSPHATE GLYCOSYLTRANSFERASE"/>
    <property type="match status" value="1"/>
</dbReference>
<feature type="domain" description="Glycosyl transferase family 1" evidence="3">
    <location>
        <begin position="199"/>
        <end position="357"/>
    </location>
</feature>
<dbReference type="EMBL" id="JAAGAB010000001">
    <property type="protein sequence ID" value="NDU99726.1"/>
    <property type="molecule type" value="Genomic_DNA"/>
</dbReference>
<keyword evidence="2 4" id="KW-0808">Transferase</keyword>
<sequence>MKKLLIFQYGDVRTAMRNFNAGGTETYYDQRRAVAYLQERAGDGLTISVAYPVAEDAYEDEVTPGLHCIGVPVRHFYDSDLGPELIARSGAEAAIVAAPHVKMLRAVRTAGLPVFANFADVFRPVRPWELSRSEGLRRMRDNIALRRLLRAPNVTAVGNHSLGASRSLHKVLGVPKERITPWEWTSFEVTPRHQPFCEGGLSIVYAGGISEAKGVGDLLRAVAGLHDRGLRIRLVLFGEGPDRLPLEEETERLGLTSFTRFAGLRPNAEVRAAMAEADAVAVPSRPVYAEALPNVISEALSVSTPVVITDHPAFAFRFTHDEDALIARSGDPGSLGRTLGRLYHEPGLARRLSDAAPRVLSGLRFGTLWYDLMDNFLGDPRGESGWVDRHSFARMEAARG</sequence>
<dbReference type="RefSeq" id="WP_163889453.1">
    <property type="nucleotide sequence ID" value="NZ_JAAFYS010000001.1"/>
</dbReference>
<reference evidence="4 5" key="1">
    <citation type="submission" date="2020-02" db="EMBL/GenBank/DDBJ databases">
        <title>Pseudoroseicyclus tamarix, sp. nov., isolated from offshore sediment of a Tamarix chinensis forest.</title>
        <authorList>
            <person name="Gai Y."/>
        </authorList>
    </citation>
    <scope>NUCLEOTIDE SEQUENCE [LARGE SCALE GENOMIC DNA]</scope>
    <source>
        <strain evidence="4 5">CLL3-39</strain>
    </source>
</reference>
<dbReference type="CDD" id="cd03801">
    <property type="entry name" value="GT4_PimA-like"/>
    <property type="match status" value="1"/>
</dbReference>
<dbReference type="Pfam" id="PF00534">
    <property type="entry name" value="Glycos_transf_1"/>
    <property type="match status" value="1"/>
</dbReference>
<evidence type="ECO:0000256" key="1">
    <source>
        <dbReference type="ARBA" id="ARBA00022676"/>
    </source>
</evidence>
<proteinExistence type="predicted"/>
<dbReference type="PANTHER" id="PTHR12526">
    <property type="entry name" value="GLYCOSYLTRANSFERASE"/>
    <property type="match status" value="1"/>
</dbReference>
<dbReference type="Gene3D" id="3.40.50.2000">
    <property type="entry name" value="Glycogen Phosphorylase B"/>
    <property type="match status" value="2"/>
</dbReference>
<dbReference type="GO" id="GO:0016757">
    <property type="term" value="F:glycosyltransferase activity"/>
    <property type="evidence" value="ECO:0007669"/>
    <property type="project" value="UniProtKB-KW"/>
</dbReference>
<name>A0A6B2JM64_9RHOB</name>
<dbReference type="Proteomes" id="UP000474757">
    <property type="component" value="Unassembled WGS sequence"/>
</dbReference>
<keyword evidence="1" id="KW-0328">Glycosyltransferase</keyword>